<accession>A0ABQ7HZQ7</accession>
<dbReference type="Proteomes" id="UP001516464">
    <property type="component" value="Unassembled WGS sequence"/>
</dbReference>
<evidence type="ECO:0000313" key="2">
    <source>
        <dbReference type="Proteomes" id="UP001516464"/>
    </source>
</evidence>
<name>A0ABQ7HZQ7_9MICR</name>
<gene>
    <name evidence="1" type="ORF">TCON_1147</name>
</gene>
<comment type="caution">
    <text evidence="1">The sequence shown here is derived from an EMBL/GenBank/DDBJ whole genome shotgun (WGS) entry which is preliminary data.</text>
</comment>
<proteinExistence type="predicted"/>
<reference evidence="1 2" key="1">
    <citation type="submission" date="2019-01" db="EMBL/GenBank/DDBJ databases">
        <title>Genomes sequencing and comparative genomics of infectious freshwater microsporidia, Cucumispora dikerogammari and Thelohania contejeani.</title>
        <authorList>
            <person name="Cormier A."/>
            <person name="Giraud I."/>
            <person name="Wattier R."/>
            <person name="Teixeira M."/>
            <person name="Grandjean F."/>
            <person name="Rigaud T."/>
            <person name="Cordaux R."/>
        </authorList>
    </citation>
    <scope>NUCLEOTIDE SEQUENCE [LARGE SCALE GENOMIC DNA]</scope>
    <source>
        <strain evidence="1">T1</strain>
        <tissue evidence="1">Spores</tissue>
    </source>
</reference>
<evidence type="ECO:0000313" key="1">
    <source>
        <dbReference type="EMBL" id="KAF7683636.1"/>
    </source>
</evidence>
<keyword evidence="2" id="KW-1185">Reference proteome</keyword>
<organism evidence="1 2">
    <name type="scientific">Astathelohania contejeani</name>
    <dbReference type="NCBI Taxonomy" id="164912"/>
    <lineage>
        <taxon>Eukaryota</taxon>
        <taxon>Fungi</taxon>
        <taxon>Fungi incertae sedis</taxon>
        <taxon>Microsporidia</taxon>
        <taxon>Astathelohaniidae</taxon>
        <taxon>Astathelohania</taxon>
    </lineage>
</organism>
<protein>
    <submittedName>
        <fullName evidence="1">Uncharacterized protein</fullName>
    </submittedName>
</protein>
<sequence>MDLKSCYILSTLDKVKVFFYYLVDIHNIVLHLYAAERWFKNIRISSVNVFPLSKWKLELYKHILCEKSSYTSKSGNIKFTSLVLVVIIKDIKPTEIIIKHYI</sequence>
<dbReference type="EMBL" id="SBIQ01000066">
    <property type="protein sequence ID" value="KAF7683636.1"/>
    <property type="molecule type" value="Genomic_DNA"/>
</dbReference>